<protein>
    <submittedName>
        <fullName evidence="1">DUF11 domain-containing protein</fullName>
    </submittedName>
</protein>
<name>A0AC61RPB9_9FIRM</name>
<dbReference type="Proteomes" id="UP000304953">
    <property type="component" value="Unassembled WGS sequence"/>
</dbReference>
<gene>
    <name evidence="1" type="ORF">E5329_23970</name>
</gene>
<dbReference type="EMBL" id="SRYA01000081">
    <property type="protein sequence ID" value="TGY90842.1"/>
    <property type="molecule type" value="Genomic_DNA"/>
</dbReference>
<organism evidence="1 2">
    <name type="scientific">Petralouisia muris</name>
    <dbReference type="NCBI Taxonomy" id="3032872"/>
    <lineage>
        <taxon>Bacteria</taxon>
        <taxon>Bacillati</taxon>
        <taxon>Bacillota</taxon>
        <taxon>Clostridia</taxon>
        <taxon>Lachnospirales</taxon>
        <taxon>Lachnospiraceae</taxon>
        <taxon>Petralouisia</taxon>
    </lineage>
</organism>
<evidence type="ECO:0000313" key="1">
    <source>
        <dbReference type="EMBL" id="TGY90842.1"/>
    </source>
</evidence>
<evidence type="ECO:0000313" key="2">
    <source>
        <dbReference type="Proteomes" id="UP000304953"/>
    </source>
</evidence>
<accession>A0AC61RPB9</accession>
<proteinExistence type="predicted"/>
<reference evidence="1" key="1">
    <citation type="submission" date="2019-04" db="EMBL/GenBank/DDBJ databases">
        <title>Microbes associate with the intestines of laboratory mice.</title>
        <authorList>
            <person name="Navarre W."/>
            <person name="Wong E."/>
            <person name="Huang K."/>
            <person name="Tropini C."/>
            <person name="Ng K."/>
            <person name="Yu B."/>
        </authorList>
    </citation>
    <scope>NUCLEOTIDE SEQUENCE</scope>
    <source>
        <strain evidence="1">NM01_1-7b</strain>
    </source>
</reference>
<keyword evidence="2" id="KW-1185">Reference proteome</keyword>
<sequence length="575" mass="63999">MLGNNRDRANNFIEPDSTLGKIKDRSELIVELTAFMDEIRHDLSAKKEHDILKFVRLLVGEKYASRSPFKENGGLLFCRNYCAAIFKEYIPNEDKDEYEYEYVYSLFMSVNGLSAEYANLSLTKRIERFANRQGCSTKTVYNHLKGKAPKVCEELADQICILGRKNLWALADEVFSQLADCLKDTDEEIPNADDAIDSGGASGPENAAKGHVTAPGWGDSDGGRPSFTASQVRYGILGNQIVFNSIDGEHRPGDCKAVYPGDEREFVEVLRPDTDPEDNASWEGERITIEDAKHYMVRLHIDNNNCRGYEAVAKDTKVALSIPTYSDIQIPVRGYIESSNATPPKYWDGIVFTSTGDRPFHLKFKPDTAMIHNNSTKTNGAQLSNDIVLKATEGGALIGYDALNGEIPGGSSFQSKVTAWIVATYDPFAVISKVRKLGEKEWHEAVDAKIGEQVEFQIEYHNASTEEQVNVMISDVLPGNLKYVPGTTKLYNMNHPNWASIKKDDIVTRRGINIGIYKGSADGTQGGNAFIRFTAEVVDTDLAYGENFIYNWGQATVNNSLIENPSIVIVQKFEQ</sequence>
<comment type="caution">
    <text evidence="1">The sequence shown here is derived from an EMBL/GenBank/DDBJ whole genome shotgun (WGS) entry which is preliminary data.</text>
</comment>